<dbReference type="KEGG" id="cvn:111109479"/>
<keyword evidence="3" id="KW-0732">Signal</keyword>
<dbReference type="GeneID" id="111109479"/>
<proteinExistence type="predicted"/>
<evidence type="ECO:0000313" key="6">
    <source>
        <dbReference type="RefSeq" id="XP_022301320.1"/>
    </source>
</evidence>
<dbReference type="PANTHER" id="PTHR47824">
    <property type="entry name" value="UBIQUITIN-LIKE DOMAIN-CONTAINING PROTEIN"/>
    <property type="match status" value="1"/>
</dbReference>
<protein>
    <submittedName>
        <fullName evidence="6">Uncharacterized protein LOC111109479</fullName>
    </submittedName>
</protein>
<name>A0A8B8BD39_CRAVI</name>
<dbReference type="Pfam" id="PF25106">
    <property type="entry name" value="VWA_4"/>
    <property type="match status" value="1"/>
</dbReference>
<sequence>MAVPPGGPIEICFSFDTTGSMSSSIEAVKQNVQEMIQRLQTDIPGIRMAVFAHGDYCDRNSSYVTKHIDFSTDLKELCDWVKNVGSTGGGDSDECYELVLHEIQSLSWTPGTQRALVMIGDAHPHNVNYPDNKLKLDWKRELEVLAAMGIRVYGVQCNASSDKRTNNFYQTLADKTAGRRVELQQFSNLFDFIMAICYREQGAEFLDMYEMEVRARDARMGLHSDVNAMFGALKDVEGEPSTSASADKGDNLKSRTLPYKPALKKKPSLTKAASLTKLKEKSGSIFKAAKTISKCKKPSAVDRKKIKLLALSYQKMKTLRKLKREAVPETNFSLNRVQWSPWEWVISPVKPDDDSTWTERHRGRKGYRKSAIFGGKTFPAAVYEFSVMKQSDPKRSVTYCKLSTGFTSARCWESRLLSHPDVRSQVNRVVGLGYSVFVRRCLLNDSNKDTIRKSLPRYDYAWKRVSTHH</sequence>
<dbReference type="Proteomes" id="UP000694844">
    <property type="component" value="Chromosome 8"/>
</dbReference>
<dbReference type="InterPro" id="IPR002035">
    <property type="entry name" value="VWF_A"/>
</dbReference>
<dbReference type="InterPro" id="IPR056861">
    <property type="entry name" value="HMCN1-like_VWA"/>
</dbReference>
<dbReference type="CDD" id="cd00198">
    <property type="entry name" value="vWFA"/>
    <property type="match status" value="1"/>
</dbReference>
<dbReference type="SUPFAM" id="SSF53300">
    <property type="entry name" value="vWA-like"/>
    <property type="match status" value="1"/>
</dbReference>
<evidence type="ECO:0000256" key="3">
    <source>
        <dbReference type="ARBA" id="ARBA00022729"/>
    </source>
</evidence>
<reference evidence="6" key="1">
    <citation type="submission" date="2025-08" db="UniProtKB">
        <authorList>
            <consortium name="RefSeq"/>
        </authorList>
    </citation>
    <scope>IDENTIFICATION</scope>
    <source>
        <tissue evidence="6">Whole sample</tissue>
    </source>
</reference>
<feature type="domain" description="VWFA" evidence="4">
    <location>
        <begin position="10"/>
        <end position="196"/>
    </location>
</feature>
<evidence type="ECO:0000256" key="1">
    <source>
        <dbReference type="ARBA" id="ARBA00004613"/>
    </source>
</evidence>
<dbReference type="RefSeq" id="XP_022301320.1">
    <property type="nucleotide sequence ID" value="XM_022445612.1"/>
</dbReference>
<comment type="subcellular location">
    <subcellularLocation>
        <location evidence="1">Secreted</location>
    </subcellularLocation>
</comment>
<evidence type="ECO:0000256" key="2">
    <source>
        <dbReference type="ARBA" id="ARBA00022525"/>
    </source>
</evidence>
<dbReference type="PROSITE" id="PS50234">
    <property type="entry name" value="VWFA"/>
    <property type="match status" value="1"/>
</dbReference>
<dbReference type="AlphaFoldDB" id="A0A8B8BD39"/>
<organism evidence="5 6">
    <name type="scientific">Crassostrea virginica</name>
    <name type="common">Eastern oyster</name>
    <dbReference type="NCBI Taxonomy" id="6565"/>
    <lineage>
        <taxon>Eukaryota</taxon>
        <taxon>Metazoa</taxon>
        <taxon>Spiralia</taxon>
        <taxon>Lophotrochozoa</taxon>
        <taxon>Mollusca</taxon>
        <taxon>Bivalvia</taxon>
        <taxon>Autobranchia</taxon>
        <taxon>Pteriomorphia</taxon>
        <taxon>Ostreida</taxon>
        <taxon>Ostreoidea</taxon>
        <taxon>Ostreidae</taxon>
        <taxon>Crassostrea</taxon>
    </lineage>
</organism>
<evidence type="ECO:0000313" key="5">
    <source>
        <dbReference type="Proteomes" id="UP000694844"/>
    </source>
</evidence>
<dbReference type="Gene3D" id="3.40.50.410">
    <property type="entry name" value="von Willebrand factor, type A domain"/>
    <property type="match status" value="1"/>
</dbReference>
<keyword evidence="2" id="KW-0964">Secreted</keyword>
<keyword evidence="5" id="KW-1185">Reference proteome</keyword>
<dbReference type="PANTHER" id="PTHR47824:SF3">
    <property type="entry name" value="UBIQUITIN-LIKE DOMAIN-CONTAINING PROTEIN"/>
    <property type="match status" value="1"/>
</dbReference>
<dbReference type="OrthoDB" id="20889at2759"/>
<dbReference type="InterPro" id="IPR036465">
    <property type="entry name" value="vWFA_dom_sf"/>
</dbReference>
<evidence type="ECO:0000259" key="4">
    <source>
        <dbReference type="PROSITE" id="PS50234"/>
    </source>
</evidence>
<gene>
    <name evidence="6" type="primary">LOC111109479</name>
</gene>
<accession>A0A8B8BD39</accession>